<keyword evidence="3" id="KW-1185">Reference proteome</keyword>
<keyword evidence="1" id="KW-0812">Transmembrane</keyword>
<feature type="transmembrane region" description="Helical" evidence="1">
    <location>
        <begin position="6"/>
        <end position="25"/>
    </location>
</feature>
<keyword evidence="1" id="KW-1133">Transmembrane helix</keyword>
<name>A0A5B8UAN3_9ACTN</name>
<dbReference type="AlphaFoldDB" id="A0A5B8UAN3"/>
<sequence length="81" mass="8943">MISLIYGIFICVAGVVGVGWIIWMMRHGDEDRRQEDRARAFFDANGHWPDETLEDAEAERRRLAAAPASAPVSRAGSDGVV</sequence>
<proteinExistence type="predicted"/>
<evidence type="ECO:0000313" key="2">
    <source>
        <dbReference type="EMBL" id="QEC50253.1"/>
    </source>
</evidence>
<accession>A0A5B8UAN3</accession>
<evidence type="ECO:0000256" key="1">
    <source>
        <dbReference type="SAM" id="Phobius"/>
    </source>
</evidence>
<evidence type="ECO:0000313" key="3">
    <source>
        <dbReference type="Proteomes" id="UP000321805"/>
    </source>
</evidence>
<dbReference type="Proteomes" id="UP000321805">
    <property type="component" value="Chromosome"/>
</dbReference>
<dbReference type="RefSeq" id="WP_146922696.1">
    <property type="nucleotide sequence ID" value="NZ_CP042430.1"/>
</dbReference>
<protein>
    <submittedName>
        <fullName evidence="2">Uncharacterized protein</fullName>
    </submittedName>
</protein>
<keyword evidence="1" id="KW-0472">Membrane</keyword>
<gene>
    <name evidence="2" type="ORF">FSW04_23490</name>
</gene>
<dbReference type="EMBL" id="CP042430">
    <property type="protein sequence ID" value="QEC50253.1"/>
    <property type="molecule type" value="Genomic_DNA"/>
</dbReference>
<reference evidence="2 3" key="1">
    <citation type="journal article" date="2018" name="J. Microbiol.">
        <title>Baekduia soli gen. nov., sp. nov., a novel bacterium isolated from the soil of Baekdu Mountain and proposal of a novel family name, Baekduiaceae fam. nov.</title>
        <authorList>
            <person name="An D.S."/>
            <person name="Siddiqi M.Z."/>
            <person name="Kim K.H."/>
            <person name="Yu H.S."/>
            <person name="Im W.T."/>
        </authorList>
    </citation>
    <scope>NUCLEOTIDE SEQUENCE [LARGE SCALE GENOMIC DNA]</scope>
    <source>
        <strain evidence="2 3">BR7-21</strain>
    </source>
</reference>
<organism evidence="2 3">
    <name type="scientific">Baekduia soli</name>
    <dbReference type="NCBI Taxonomy" id="496014"/>
    <lineage>
        <taxon>Bacteria</taxon>
        <taxon>Bacillati</taxon>
        <taxon>Actinomycetota</taxon>
        <taxon>Thermoleophilia</taxon>
        <taxon>Solirubrobacterales</taxon>
        <taxon>Baekduiaceae</taxon>
        <taxon>Baekduia</taxon>
    </lineage>
</organism>
<dbReference type="KEGG" id="bsol:FSW04_23490"/>